<dbReference type="InterPro" id="IPR011831">
    <property type="entry name" value="ADP-Glc_PPase"/>
</dbReference>
<evidence type="ECO:0000313" key="12">
    <source>
        <dbReference type="Proteomes" id="UP000316621"/>
    </source>
</evidence>
<dbReference type="Gene3D" id="3.90.550.10">
    <property type="entry name" value="Spore Coat Polysaccharide Biosynthesis Protein SpsA, Chain A"/>
    <property type="match status" value="1"/>
</dbReference>
<gene>
    <name evidence="11" type="ORF">C5167_037531</name>
</gene>
<proteinExistence type="inferred from homology"/>
<keyword evidence="6" id="KW-0808">Transferase</keyword>
<keyword evidence="7" id="KW-0548">Nucleotidyltransferase</keyword>
<reference evidence="11 12" key="1">
    <citation type="journal article" date="2018" name="Science">
        <title>The opium poppy genome and morphinan production.</title>
        <authorList>
            <person name="Guo L."/>
            <person name="Winzer T."/>
            <person name="Yang X."/>
            <person name="Li Y."/>
            <person name="Ning Z."/>
            <person name="He Z."/>
            <person name="Teodor R."/>
            <person name="Lu Y."/>
            <person name="Bowser T.A."/>
            <person name="Graham I.A."/>
            <person name="Ye K."/>
        </authorList>
    </citation>
    <scope>NUCLEOTIDE SEQUENCE [LARGE SCALE GENOMIC DNA]</scope>
    <source>
        <strain evidence="12">cv. HN1</strain>
        <tissue evidence="11">Leaves</tissue>
    </source>
</reference>
<dbReference type="InterPro" id="IPR029044">
    <property type="entry name" value="Nucleotide-diphossugar_trans"/>
</dbReference>
<comment type="pathway">
    <text evidence="2">Glycan biosynthesis; starch biosynthesis.</text>
</comment>
<evidence type="ECO:0000256" key="3">
    <source>
        <dbReference type="ARBA" id="ARBA00010443"/>
    </source>
</evidence>
<evidence type="ECO:0000256" key="9">
    <source>
        <dbReference type="ARBA" id="ARBA00022922"/>
    </source>
</evidence>
<dbReference type="PANTHER" id="PTHR43523">
    <property type="entry name" value="GLUCOSE-1-PHOSPHATE ADENYLYLTRANSFERASE-RELATED"/>
    <property type="match status" value="1"/>
</dbReference>
<dbReference type="EC" id="2.7.7.27" evidence="4"/>
<comment type="catalytic activity">
    <reaction evidence="1">
        <text>alpha-D-glucose 1-phosphate + ATP + H(+) = ADP-alpha-D-glucose + diphosphate</text>
        <dbReference type="Rhea" id="RHEA:12120"/>
        <dbReference type="ChEBI" id="CHEBI:15378"/>
        <dbReference type="ChEBI" id="CHEBI:30616"/>
        <dbReference type="ChEBI" id="CHEBI:33019"/>
        <dbReference type="ChEBI" id="CHEBI:57498"/>
        <dbReference type="ChEBI" id="CHEBI:58601"/>
        <dbReference type="EC" id="2.7.7.27"/>
    </reaction>
</comment>
<dbReference type="GO" id="GO:0008878">
    <property type="term" value="F:glucose-1-phosphate adenylyltransferase activity"/>
    <property type="evidence" value="ECO:0007669"/>
    <property type="project" value="UniProtKB-EC"/>
</dbReference>
<dbReference type="PANTHER" id="PTHR43523:SF12">
    <property type="entry name" value="GLUCOSE-1-PHOSPHATE ADENYLYLTRANSFERASE LARGE SUBUNIT 1, CHLOROPLASTIC-RELATED"/>
    <property type="match status" value="1"/>
</dbReference>
<dbReference type="Proteomes" id="UP000316621">
    <property type="component" value="Chromosome 1"/>
</dbReference>
<dbReference type="InterPro" id="IPR005835">
    <property type="entry name" value="NTP_transferase_dom"/>
</dbReference>
<dbReference type="AlphaFoldDB" id="A0A4Y7I6N8"/>
<organism evidence="11 12">
    <name type="scientific">Papaver somniferum</name>
    <name type="common">Opium poppy</name>
    <dbReference type="NCBI Taxonomy" id="3469"/>
    <lineage>
        <taxon>Eukaryota</taxon>
        <taxon>Viridiplantae</taxon>
        <taxon>Streptophyta</taxon>
        <taxon>Embryophyta</taxon>
        <taxon>Tracheophyta</taxon>
        <taxon>Spermatophyta</taxon>
        <taxon>Magnoliopsida</taxon>
        <taxon>Ranunculales</taxon>
        <taxon>Papaveraceae</taxon>
        <taxon>Papaveroideae</taxon>
        <taxon>Papaver</taxon>
    </lineage>
</organism>
<evidence type="ECO:0000256" key="8">
    <source>
        <dbReference type="ARBA" id="ARBA00022741"/>
    </source>
</evidence>
<dbReference type="GO" id="GO:0005978">
    <property type="term" value="P:glycogen biosynthetic process"/>
    <property type="evidence" value="ECO:0007669"/>
    <property type="project" value="InterPro"/>
</dbReference>
<evidence type="ECO:0000256" key="6">
    <source>
        <dbReference type="ARBA" id="ARBA00022679"/>
    </source>
</evidence>
<keyword evidence="12" id="KW-1185">Reference proteome</keyword>
<accession>A0A4Y7I6N8</accession>
<evidence type="ECO:0000259" key="10">
    <source>
        <dbReference type="Pfam" id="PF00483"/>
    </source>
</evidence>
<evidence type="ECO:0000256" key="4">
    <source>
        <dbReference type="ARBA" id="ARBA00012460"/>
    </source>
</evidence>
<dbReference type="STRING" id="3469.A0A4Y7I6N8"/>
<dbReference type="SUPFAM" id="SSF53448">
    <property type="entry name" value="Nucleotide-diphospho-sugar transferases"/>
    <property type="match status" value="1"/>
</dbReference>
<evidence type="ECO:0000256" key="5">
    <source>
        <dbReference type="ARBA" id="ARBA00022533"/>
    </source>
</evidence>
<feature type="domain" description="Nucleotidyl transferase" evidence="10">
    <location>
        <begin position="100"/>
        <end position="289"/>
    </location>
</feature>
<dbReference type="GO" id="GO:0000166">
    <property type="term" value="F:nucleotide binding"/>
    <property type="evidence" value="ECO:0007669"/>
    <property type="project" value="UniProtKB-KW"/>
</dbReference>
<keyword evidence="5" id="KW-0021">Allosteric enzyme</keyword>
<dbReference type="Pfam" id="PF00483">
    <property type="entry name" value="NTP_transferase"/>
    <property type="match status" value="1"/>
</dbReference>
<evidence type="ECO:0000256" key="2">
    <source>
        <dbReference type="ARBA" id="ARBA00004727"/>
    </source>
</evidence>
<evidence type="ECO:0000313" key="11">
    <source>
        <dbReference type="EMBL" id="RZC44593.1"/>
    </source>
</evidence>
<name>A0A4Y7I6N8_PAPSO</name>
<sequence length="289" mass="31913">MNSKKDLKKSSFLRSEFGKWTGIKGNGGIGAVSSDHVTKEAMTHPGPVLPYKIADPNSVTSVILGGGYEIDTTTVSSILEVGWVERLTSEQYISVRRQNQVPISNCINSGINKIFILTQLTYAILNRDPILRKHVNRFKTGIGLEDGCIELQAATRTQERNIGQKWFQGTTDALRLIARDAKNKNIEHIMIFSGDHLYRMDYMDFVQKHIDTGADISVPCKSVDDGLASDYGLMKVDSSGRIIRFAEKPKGADLEAMQVDTVVLGLSPEQAIGSPYIASIGIYLFRTDV</sequence>
<keyword evidence="9" id="KW-0750">Starch biosynthesis</keyword>
<dbReference type="Gramene" id="RZC44593">
    <property type="protein sequence ID" value="RZC44593"/>
    <property type="gene ID" value="C5167_037531"/>
</dbReference>
<dbReference type="EMBL" id="CM010715">
    <property type="protein sequence ID" value="RZC44593.1"/>
    <property type="molecule type" value="Genomic_DNA"/>
</dbReference>
<keyword evidence="8" id="KW-0547">Nucleotide-binding</keyword>
<comment type="similarity">
    <text evidence="3">Belongs to the bacterial/plant glucose-1-phosphate adenylyltransferase family.</text>
</comment>
<protein>
    <recommendedName>
        <fullName evidence="4">glucose-1-phosphate adenylyltransferase</fullName>
        <ecNumber evidence="4">2.7.7.27</ecNumber>
    </recommendedName>
</protein>
<dbReference type="GO" id="GO:0019252">
    <property type="term" value="P:starch biosynthetic process"/>
    <property type="evidence" value="ECO:0007669"/>
    <property type="project" value="UniProtKB-KW"/>
</dbReference>
<evidence type="ECO:0000256" key="7">
    <source>
        <dbReference type="ARBA" id="ARBA00022695"/>
    </source>
</evidence>
<evidence type="ECO:0000256" key="1">
    <source>
        <dbReference type="ARBA" id="ARBA00000956"/>
    </source>
</evidence>